<comment type="caution">
    <text evidence="5">The sequence shown here is derived from an EMBL/GenBank/DDBJ whole genome shotgun (WGS) entry which is preliminary data.</text>
</comment>
<dbReference type="GO" id="GO:0016020">
    <property type="term" value="C:membrane"/>
    <property type="evidence" value="ECO:0007669"/>
    <property type="project" value="InterPro"/>
</dbReference>
<dbReference type="EMBL" id="RBNI01009239">
    <property type="protein sequence ID" value="RUP44272.1"/>
    <property type="molecule type" value="Genomic_DNA"/>
</dbReference>
<dbReference type="InterPro" id="IPR010031">
    <property type="entry name" value="FAD_lactone_oxidase-like"/>
</dbReference>
<dbReference type="InterPro" id="IPR007173">
    <property type="entry name" value="ALO_C"/>
</dbReference>
<dbReference type="Gene3D" id="3.40.462.10">
    <property type="entry name" value="FAD-linked oxidases, C-terminal domain"/>
    <property type="match status" value="1"/>
</dbReference>
<evidence type="ECO:0000256" key="3">
    <source>
        <dbReference type="ARBA" id="ARBA00023002"/>
    </source>
</evidence>
<feature type="domain" description="D-arabinono-1,4-lactone oxidase C-terminal" evidence="4">
    <location>
        <begin position="54"/>
        <end position="277"/>
    </location>
</feature>
<accession>A0A433D0B1</accession>
<dbReference type="PANTHER" id="PTHR43762">
    <property type="entry name" value="L-GULONOLACTONE OXIDASE"/>
    <property type="match status" value="1"/>
</dbReference>
<reference evidence="5 6" key="1">
    <citation type="journal article" date="2018" name="New Phytol.">
        <title>Phylogenomics of Endogonaceae and evolution of mycorrhizas within Mucoromycota.</title>
        <authorList>
            <person name="Chang Y."/>
            <person name="Desiro A."/>
            <person name="Na H."/>
            <person name="Sandor L."/>
            <person name="Lipzen A."/>
            <person name="Clum A."/>
            <person name="Barry K."/>
            <person name="Grigoriev I.V."/>
            <person name="Martin F.M."/>
            <person name="Stajich J.E."/>
            <person name="Smith M.E."/>
            <person name="Bonito G."/>
            <person name="Spatafora J.W."/>
        </authorList>
    </citation>
    <scope>NUCLEOTIDE SEQUENCE [LARGE SCALE GENOMIC DNA]</scope>
    <source>
        <strain evidence="5 6">GMNB39</strain>
    </source>
</reference>
<dbReference type="SUPFAM" id="SSF55103">
    <property type="entry name" value="FAD-linked oxidases, C-terminal domain"/>
    <property type="match status" value="1"/>
</dbReference>
<dbReference type="GO" id="GO:0003885">
    <property type="term" value="F:D-arabinono-1,4-lactone oxidase activity"/>
    <property type="evidence" value="ECO:0007669"/>
    <property type="project" value="InterPro"/>
</dbReference>
<dbReference type="OrthoDB" id="610608at2759"/>
<evidence type="ECO:0000313" key="5">
    <source>
        <dbReference type="EMBL" id="RUP44272.1"/>
    </source>
</evidence>
<dbReference type="AlphaFoldDB" id="A0A433D0B1"/>
<gene>
    <name evidence="5" type="ORF">BC936DRAFT_149692</name>
</gene>
<organism evidence="5 6">
    <name type="scientific">Jimgerdemannia flammicorona</name>
    <dbReference type="NCBI Taxonomy" id="994334"/>
    <lineage>
        <taxon>Eukaryota</taxon>
        <taxon>Fungi</taxon>
        <taxon>Fungi incertae sedis</taxon>
        <taxon>Mucoromycota</taxon>
        <taxon>Mucoromycotina</taxon>
        <taxon>Endogonomycetes</taxon>
        <taxon>Endogonales</taxon>
        <taxon>Endogonaceae</taxon>
        <taxon>Jimgerdemannia</taxon>
    </lineage>
</organism>
<proteinExistence type="predicted"/>
<evidence type="ECO:0000256" key="2">
    <source>
        <dbReference type="ARBA" id="ARBA00022827"/>
    </source>
</evidence>
<name>A0A433D0B1_9FUNG</name>
<dbReference type="InterPro" id="IPR016164">
    <property type="entry name" value="FAD-linked_Oxase-like_C"/>
</dbReference>
<evidence type="ECO:0000256" key="1">
    <source>
        <dbReference type="ARBA" id="ARBA00022630"/>
    </source>
</evidence>
<dbReference type="InterPro" id="IPR016170">
    <property type="entry name" value="Cytok_DH_C_sf"/>
</dbReference>
<keyword evidence="3" id="KW-0560">Oxidoreductase</keyword>
<dbReference type="Pfam" id="PF04030">
    <property type="entry name" value="ALO"/>
    <property type="match status" value="1"/>
</dbReference>
<keyword evidence="6" id="KW-1185">Reference proteome</keyword>
<sequence>MYNLRMTDTFPLVSEWLKPATLKAAVLESNSLEVFYWPFNTGGLSKTTDKLWVKQWVKTADIATESEACVRAERLDQELQLTFSDKLYDIVTCHPPCTPHFCHLLFKTGLKPATNVLPAPEAIHYQYGIDNIPCYDLEFAFKVNADFSNVVEGLHMVIDKIYDDAGKGKYPFNLPAEFRICKASQAFLSPGYDTDPNALYCFLEVLSIKGTGGYDAFSAELGDAWMKRFGGRPHWAKMWEHVPDVHARLRAQPGNVERFAKFENVRKKYDPKEIFFGNASLRAVIRGEKLPAGFNGKAVAGF</sequence>
<keyword evidence="1" id="KW-0285">Flavoprotein</keyword>
<dbReference type="PANTHER" id="PTHR43762:SF1">
    <property type="entry name" value="D-ARABINONO-1,4-LACTONE OXIDASE"/>
    <property type="match status" value="1"/>
</dbReference>
<protein>
    <submittedName>
        <fullName evidence="5">D-arabinono-1,4-lactone oxidase-domain-containing protein</fullName>
    </submittedName>
</protein>
<dbReference type="Proteomes" id="UP000268093">
    <property type="component" value="Unassembled WGS sequence"/>
</dbReference>
<evidence type="ECO:0000313" key="6">
    <source>
        <dbReference type="Proteomes" id="UP000268093"/>
    </source>
</evidence>
<dbReference type="GO" id="GO:0050660">
    <property type="term" value="F:flavin adenine dinucleotide binding"/>
    <property type="evidence" value="ECO:0007669"/>
    <property type="project" value="InterPro"/>
</dbReference>
<evidence type="ECO:0000259" key="4">
    <source>
        <dbReference type="Pfam" id="PF04030"/>
    </source>
</evidence>
<keyword evidence="2" id="KW-0274">FAD</keyword>